<evidence type="ECO:0000256" key="1">
    <source>
        <dbReference type="ARBA" id="ARBA00004496"/>
    </source>
</evidence>
<comment type="subcellular location">
    <subcellularLocation>
        <location evidence="1">Cytoplasm</location>
    </subcellularLocation>
</comment>
<proteinExistence type="predicted"/>
<name>L1IUE2_GUITC</name>
<dbReference type="PANTHER" id="PTHR46853:SF1">
    <property type="entry name" value="METHYLOSOME PROTEIN 50"/>
    <property type="match status" value="1"/>
</dbReference>
<dbReference type="EMBL" id="JH993039">
    <property type="protein sequence ID" value="EKX39460.1"/>
    <property type="molecule type" value="Genomic_DNA"/>
</dbReference>
<dbReference type="GO" id="GO:0034709">
    <property type="term" value="C:methylosome"/>
    <property type="evidence" value="ECO:0007669"/>
    <property type="project" value="TreeGrafter"/>
</dbReference>
<evidence type="ECO:0000256" key="3">
    <source>
        <dbReference type="PROSITE-ProRule" id="PRU00221"/>
    </source>
</evidence>
<feature type="repeat" description="WD" evidence="3">
    <location>
        <begin position="142"/>
        <end position="175"/>
    </location>
</feature>
<dbReference type="EnsemblProtists" id="EKX39460">
    <property type="protein sequence ID" value="EKX39460"/>
    <property type="gene ID" value="GUITHDRAFT_114421"/>
</dbReference>
<dbReference type="Gene3D" id="2.130.10.10">
    <property type="entry name" value="YVTN repeat-like/Quinoprotein amine dehydrogenase"/>
    <property type="match status" value="1"/>
</dbReference>
<evidence type="ECO:0000256" key="2">
    <source>
        <dbReference type="ARBA" id="ARBA00022490"/>
    </source>
</evidence>
<evidence type="ECO:0000313" key="6">
    <source>
        <dbReference type="Proteomes" id="UP000011087"/>
    </source>
</evidence>
<dbReference type="OMA" id="QMGCNAS"/>
<dbReference type="PROSITE" id="PS50082">
    <property type="entry name" value="WD_REPEATS_2"/>
    <property type="match status" value="2"/>
</dbReference>
<organism evidence="4">
    <name type="scientific">Guillardia theta (strain CCMP2712)</name>
    <name type="common">Cryptophyte</name>
    <dbReference type="NCBI Taxonomy" id="905079"/>
    <lineage>
        <taxon>Eukaryota</taxon>
        <taxon>Cryptophyceae</taxon>
        <taxon>Pyrenomonadales</taxon>
        <taxon>Geminigeraceae</taxon>
        <taxon>Guillardia</taxon>
    </lineage>
</organism>
<reference evidence="5" key="3">
    <citation type="submission" date="2016-03" db="UniProtKB">
        <authorList>
            <consortium name="EnsemblProtists"/>
        </authorList>
    </citation>
    <scope>IDENTIFICATION</scope>
</reference>
<accession>L1IUE2</accession>
<reference evidence="4 6" key="1">
    <citation type="journal article" date="2012" name="Nature">
        <title>Algal genomes reveal evolutionary mosaicism and the fate of nucleomorphs.</title>
        <authorList>
            <consortium name="DOE Joint Genome Institute"/>
            <person name="Curtis B.A."/>
            <person name="Tanifuji G."/>
            <person name="Burki F."/>
            <person name="Gruber A."/>
            <person name="Irimia M."/>
            <person name="Maruyama S."/>
            <person name="Arias M.C."/>
            <person name="Ball S.G."/>
            <person name="Gile G.H."/>
            <person name="Hirakawa Y."/>
            <person name="Hopkins J.F."/>
            <person name="Kuo A."/>
            <person name="Rensing S.A."/>
            <person name="Schmutz J."/>
            <person name="Symeonidi A."/>
            <person name="Elias M."/>
            <person name="Eveleigh R.J."/>
            <person name="Herman E.K."/>
            <person name="Klute M.J."/>
            <person name="Nakayama T."/>
            <person name="Obornik M."/>
            <person name="Reyes-Prieto A."/>
            <person name="Armbrust E.V."/>
            <person name="Aves S.J."/>
            <person name="Beiko R.G."/>
            <person name="Coutinho P."/>
            <person name="Dacks J.B."/>
            <person name="Durnford D.G."/>
            <person name="Fast N.M."/>
            <person name="Green B.R."/>
            <person name="Grisdale C.J."/>
            <person name="Hempel F."/>
            <person name="Henrissat B."/>
            <person name="Hoppner M.P."/>
            <person name="Ishida K."/>
            <person name="Kim E."/>
            <person name="Koreny L."/>
            <person name="Kroth P.G."/>
            <person name="Liu Y."/>
            <person name="Malik S.B."/>
            <person name="Maier U.G."/>
            <person name="McRose D."/>
            <person name="Mock T."/>
            <person name="Neilson J.A."/>
            <person name="Onodera N.T."/>
            <person name="Poole A.M."/>
            <person name="Pritham E.J."/>
            <person name="Richards T.A."/>
            <person name="Rocap G."/>
            <person name="Roy S.W."/>
            <person name="Sarai C."/>
            <person name="Schaack S."/>
            <person name="Shirato S."/>
            <person name="Slamovits C.H."/>
            <person name="Spencer D.F."/>
            <person name="Suzuki S."/>
            <person name="Worden A.Z."/>
            <person name="Zauner S."/>
            <person name="Barry K."/>
            <person name="Bell C."/>
            <person name="Bharti A.K."/>
            <person name="Crow J.A."/>
            <person name="Grimwood J."/>
            <person name="Kramer R."/>
            <person name="Lindquist E."/>
            <person name="Lucas S."/>
            <person name="Salamov A."/>
            <person name="McFadden G.I."/>
            <person name="Lane C.E."/>
            <person name="Keeling P.J."/>
            <person name="Gray M.W."/>
            <person name="Grigoriev I.V."/>
            <person name="Archibald J.M."/>
        </authorList>
    </citation>
    <scope>NUCLEOTIDE SEQUENCE</scope>
    <source>
        <strain evidence="4 6">CCMP2712</strain>
    </source>
</reference>
<keyword evidence="2" id="KW-0963">Cytoplasm</keyword>
<reference evidence="6" key="2">
    <citation type="submission" date="2012-11" db="EMBL/GenBank/DDBJ databases">
        <authorList>
            <person name="Kuo A."/>
            <person name="Curtis B.A."/>
            <person name="Tanifuji G."/>
            <person name="Burki F."/>
            <person name="Gruber A."/>
            <person name="Irimia M."/>
            <person name="Maruyama S."/>
            <person name="Arias M.C."/>
            <person name="Ball S.G."/>
            <person name="Gile G.H."/>
            <person name="Hirakawa Y."/>
            <person name="Hopkins J.F."/>
            <person name="Rensing S.A."/>
            <person name="Schmutz J."/>
            <person name="Symeonidi A."/>
            <person name="Elias M."/>
            <person name="Eveleigh R.J."/>
            <person name="Herman E.K."/>
            <person name="Klute M.J."/>
            <person name="Nakayama T."/>
            <person name="Obornik M."/>
            <person name="Reyes-Prieto A."/>
            <person name="Armbrust E.V."/>
            <person name="Aves S.J."/>
            <person name="Beiko R.G."/>
            <person name="Coutinho P."/>
            <person name="Dacks J.B."/>
            <person name="Durnford D.G."/>
            <person name="Fast N.M."/>
            <person name="Green B.R."/>
            <person name="Grisdale C."/>
            <person name="Hempe F."/>
            <person name="Henrissat B."/>
            <person name="Hoppner M.P."/>
            <person name="Ishida K.-I."/>
            <person name="Kim E."/>
            <person name="Koreny L."/>
            <person name="Kroth P.G."/>
            <person name="Liu Y."/>
            <person name="Malik S.-B."/>
            <person name="Maier U.G."/>
            <person name="McRose D."/>
            <person name="Mock T."/>
            <person name="Neilson J.A."/>
            <person name="Onodera N.T."/>
            <person name="Poole A.M."/>
            <person name="Pritham E.J."/>
            <person name="Richards T.A."/>
            <person name="Rocap G."/>
            <person name="Roy S.W."/>
            <person name="Sarai C."/>
            <person name="Schaack S."/>
            <person name="Shirato S."/>
            <person name="Slamovits C.H."/>
            <person name="Spencer D.F."/>
            <person name="Suzuki S."/>
            <person name="Worden A.Z."/>
            <person name="Zauner S."/>
            <person name="Barry K."/>
            <person name="Bell C."/>
            <person name="Bharti A.K."/>
            <person name="Crow J.A."/>
            <person name="Grimwood J."/>
            <person name="Kramer R."/>
            <person name="Lindquist E."/>
            <person name="Lucas S."/>
            <person name="Salamov A."/>
            <person name="McFadden G.I."/>
            <person name="Lane C.E."/>
            <person name="Keeling P.J."/>
            <person name="Gray M.W."/>
            <person name="Grigoriev I.V."/>
            <person name="Archibald J.M."/>
        </authorList>
    </citation>
    <scope>NUCLEOTIDE SEQUENCE</scope>
    <source>
        <strain evidence="6">CCMP2712</strain>
    </source>
</reference>
<dbReference type="PROSITE" id="PS50294">
    <property type="entry name" value="WD_REPEATS_REGION"/>
    <property type="match status" value="1"/>
</dbReference>
<evidence type="ECO:0000313" key="5">
    <source>
        <dbReference type="EnsemblProtists" id="EKX39460"/>
    </source>
</evidence>
<dbReference type="PaxDb" id="55529-EKX39460"/>
<dbReference type="SMART" id="SM00320">
    <property type="entry name" value="WD40"/>
    <property type="match status" value="5"/>
</dbReference>
<dbReference type="OrthoDB" id="10260946at2759"/>
<dbReference type="AlphaFoldDB" id="L1IUE2"/>
<dbReference type="InterPro" id="IPR001680">
    <property type="entry name" value="WD40_rpt"/>
</dbReference>
<sequence length="301" mass="31746">MEWAKGDGAGDAVAADEEGEEVYLGTSKLFGNQWDGSVTFLAKDKSRRTCQLPCGVSDVAFVGSKSHIGVACDDGNVLVLESSSMGVEGWRPLHILAEHDDMVTSVGPCLSTSGKLASASADGSVKTWSLAVSGESGSLSTFSGHNAAVWDVEFHPDDEHVLASVGQDGTLRLWDDRTSGGGASVMTSENQNHPLFCLSWLKNASMQIAVGSEEGKVIIYDARDLQKACSTFKAHDDSVRRIVPAGSVGSRGAGIVSAGDDCAVKYTRADSADLKPSLVYKHKDYVRGLCTISAGKQLIEN</sequence>
<evidence type="ECO:0000313" key="4">
    <source>
        <dbReference type="EMBL" id="EKX39460.1"/>
    </source>
</evidence>
<keyword evidence="3" id="KW-0853">WD repeat</keyword>
<dbReference type="eggNOG" id="KOG0264">
    <property type="taxonomic scope" value="Eukaryota"/>
</dbReference>
<dbReference type="InterPro" id="IPR015943">
    <property type="entry name" value="WD40/YVTN_repeat-like_dom_sf"/>
</dbReference>
<dbReference type="STRING" id="905079.L1IUE2"/>
<dbReference type="InterPro" id="IPR052139">
    <property type="entry name" value="Methylosome_Comp_WDR77"/>
</dbReference>
<dbReference type="HOGENOM" id="CLU_925753_0_0_1"/>
<dbReference type="PANTHER" id="PTHR46853">
    <property type="entry name" value="METHYLOSOME PROTEIN 50"/>
    <property type="match status" value="1"/>
</dbReference>
<feature type="repeat" description="WD" evidence="3">
    <location>
        <begin position="96"/>
        <end position="130"/>
    </location>
</feature>
<dbReference type="SUPFAM" id="SSF50978">
    <property type="entry name" value="WD40 repeat-like"/>
    <property type="match status" value="1"/>
</dbReference>
<dbReference type="KEGG" id="gtt:GUITHDRAFT_114421"/>
<dbReference type="RefSeq" id="XP_005826440.1">
    <property type="nucleotide sequence ID" value="XM_005826383.1"/>
</dbReference>
<keyword evidence="6" id="KW-1185">Reference proteome</keyword>
<dbReference type="InterPro" id="IPR036322">
    <property type="entry name" value="WD40_repeat_dom_sf"/>
</dbReference>
<dbReference type="Pfam" id="PF00400">
    <property type="entry name" value="WD40"/>
    <property type="match status" value="2"/>
</dbReference>
<protein>
    <submittedName>
        <fullName evidence="4 5">Uncharacterized protein</fullName>
    </submittedName>
</protein>
<dbReference type="Proteomes" id="UP000011087">
    <property type="component" value="Unassembled WGS sequence"/>
</dbReference>
<dbReference type="GeneID" id="17296269"/>
<gene>
    <name evidence="4" type="ORF">GUITHDRAFT_114421</name>
</gene>